<organism evidence="13 14">
    <name type="scientific">Lutibacter oricola</name>
    <dbReference type="NCBI Taxonomy" id="762486"/>
    <lineage>
        <taxon>Bacteria</taxon>
        <taxon>Pseudomonadati</taxon>
        <taxon>Bacteroidota</taxon>
        <taxon>Flavobacteriia</taxon>
        <taxon>Flavobacteriales</taxon>
        <taxon>Flavobacteriaceae</taxon>
        <taxon>Lutibacter</taxon>
    </lineage>
</organism>
<dbReference type="SUPFAM" id="SSF49464">
    <property type="entry name" value="Carboxypeptidase regulatory domain-like"/>
    <property type="match status" value="1"/>
</dbReference>
<dbReference type="GO" id="GO:0009279">
    <property type="term" value="C:cell outer membrane"/>
    <property type="evidence" value="ECO:0007669"/>
    <property type="project" value="UniProtKB-SubCell"/>
</dbReference>
<evidence type="ECO:0000259" key="12">
    <source>
        <dbReference type="Pfam" id="PF07715"/>
    </source>
</evidence>
<dbReference type="SUPFAM" id="SSF56935">
    <property type="entry name" value="Porins"/>
    <property type="match status" value="1"/>
</dbReference>
<dbReference type="PANTHER" id="PTHR40980:SF5">
    <property type="entry name" value="TONB-DEPENDENT RECEPTOR"/>
    <property type="match status" value="1"/>
</dbReference>
<dbReference type="InterPro" id="IPR008969">
    <property type="entry name" value="CarboxyPept-like_regulatory"/>
</dbReference>
<dbReference type="Gene3D" id="2.170.130.10">
    <property type="entry name" value="TonB-dependent receptor, plug domain"/>
    <property type="match status" value="1"/>
</dbReference>
<feature type="domain" description="TonB-dependent receptor plug" evidence="12">
    <location>
        <begin position="134"/>
        <end position="229"/>
    </location>
</feature>
<dbReference type="Gene3D" id="2.60.40.1120">
    <property type="entry name" value="Carboxypeptidase-like, regulatory domain"/>
    <property type="match status" value="1"/>
</dbReference>
<evidence type="ECO:0000256" key="8">
    <source>
        <dbReference type="PROSITE-ProRule" id="PRU01360"/>
    </source>
</evidence>
<evidence type="ECO:0000256" key="7">
    <source>
        <dbReference type="ARBA" id="ARBA00023237"/>
    </source>
</evidence>
<dbReference type="Pfam" id="PF07715">
    <property type="entry name" value="Plug"/>
    <property type="match status" value="1"/>
</dbReference>
<feature type="domain" description="TonB-dependent receptor-like beta-barrel" evidence="11">
    <location>
        <begin position="467"/>
        <end position="906"/>
    </location>
</feature>
<dbReference type="InterPro" id="IPR039426">
    <property type="entry name" value="TonB-dep_rcpt-like"/>
</dbReference>
<evidence type="ECO:0000256" key="3">
    <source>
        <dbReference type="ARBA" id="ARBA00022452"/>
    </source>
</evidence>
<evidence type="ECO:0000256" key="5">
    <source>
        <dbReference type="ARBA" id="ARBA00023077"/>
    </source>
</evidence>
<dbReference type="STRING" id="762486.SAMN05444411_101152"/>
<dbReference type="Pfam" id="PF00593">
    <property type="entry name" value="TonB_dep_Rec_b-barrel"/>
    <property type="match status" value="1"/>
</dbReference>
<evidence type="ECO:0000313" key="13">
    <source>
        <dbReference type="EMBL" id="SDW14458.1"/>
    </source>
</evidence>
<dbReference type="EMBL" id="FNNJ01000001">
    <property type="protein sequence ID" value="SDW14458.1"/>
    <property type="molecule type" value="Genomic_DNA"/>
</dbReference>
<protein>
    <submittedName>
        <fullName evidence="13">TonB-dependent receptor</fullName>
    </submittedName>
</protein>
<dbReference type="InterPro" id="IPR037066">
    <property type="entry name" value="Plug_dom_sf"/>
</dbReference>
<keyword evidence="10" id="KW-0732">Signal</keyword>
<evidence type="ECO:0000313" key="14">
    <source>
        <dbReference type="Proteomes" id="UP000199595"/>
    </source>
</evidence>
<evidence type="ECO:0000256" key="2">
    <source>
        <dbReference type="ARBA" id="ARBA00022448"/>
    </source>
</evidence>
<dbReference type="Proteomes" id="UP000199595">
    <property type="component" value="Unassembled WGS sequence"/>
</dbReference>
<evidence type="ECO:0000256" key="10">
    <source>
        <dbReference type="SAM" id="SignalP"/>
    </source>
</evidence>
<keyword evidence="2 8" id="KW-0813">Transport</keyword>
<proteinExistence type="inferred from homology"/>
<feature type="signal peptide" evidence="10">
    <location>
        <begin position="1"/>
        <end position="18"/>
    </location>
</feature>
<reference evidence="13 14" key="1">
    <citation type="submission" date="2016-10" db="EMBL/GenBank/DDBJ databases">
        <authorList>
            <person name="de Groot N.N."/>
        </authorList>
    </citation>
    <scope>NUCLEOTIDE SEQUENCE [LARGE SCALE GENOMIC DNA]</scope>
    <source>
        <strain evidence="13 14">DSM 24956</strain>
    </source>
</reference>
<keyword evidence="3 8" id="KW-1134">Transmembrane beta strand</keyword>
<dbReference type="Pfam" id="PF13715">
    <property type="entry name" value="CarbopepD_reg_2"/>
    <property type="match status" value="1"/>
</dbReference>
<comment type="similarity">
    <text evidence="8 9">Belongs to the TonB-dependent receptor family.</text>
</comment>
<dbReference type="InterPro" id="IPR036942">
    <property type="entry name" value="Beta-barrel_TonB_sf"/>
</dbReference>
<keyword evidence="13" id="KW-0675">Receptor</keyword>
<evidence type="ECO:0000256" key="1">
    <source>
        <dbReference type="ARBA" id="ARBA00004571"/>
    </source>
</evidence>
<keyword evidence="5 9" id="KW-0798">TonB box</keyword>
<evidence type="ECO:0000259" key="11">
    <source>
        <dbReference type="Pfam" id="PF00593"/>
    </source>
</evidence>
<dbReference type="OrthoDB" id="9768470at2"/>
<evidence type="ECO:0000256" key="4">
    <source>
        <dbReference type="ARBA" id="ARBA00022692"/>
    </source>
</evidence>
<dbReference type="PROSITE" id="PS52016">
    <property type="entry name" value="TONB_DEPENDENT_REC_3"/>
    <property type="match status" value="1"/>
</dbReference>
<dbReference type="AlphaFoldDB" id="A0A1H2R5H1"/>
<comment type="subcellular location">
    <subcellularLocation>
        <location evidence="1 8">Cell outer membrane</location>
        <topology evidence="1 8">Multi-pass membrane protein</topology>
    </subcellularLocation>
</comment>
<keyword evidence="14" id="KW-1185">Reference proteome</keyword>
<keyword evidence="4 8" id="KW-0812">Transmembrane</keyword>
<accession>A0A1H2R5H1</accession>
<sequence>MKRIITAILILISAVAFSQSKGLITGTVYDKEAANAPLPFANVFIKDTTIGVTTEFEGTYTLQVDPGTYTLVFSFIGYQTIEVPNVVVTADGNTVIDKTLNASQGVSLDEVLITGTTKKESETALLTEQKKAVEIKQSIGADELNRKGVSDAAAAITKISGISKEGSSNVYVRGLGDRYLNTTLNGLSMPSNNINKKNIDLNLFSSDVIQNVSVSKAYAANFYGDFAAGNVNVTSKEFTGDSFLDVSVSTSVNTNAADKDFVKSDGTGFFGFYGRYEHNPYAVVLSHGVDPISAQTPINTGVSLSAGKSFDVGDAGRLSLFITGSFDNNYTFFEGRETDYTNVEKKSFPNVDRYNYSTNSTVMGSAIYKINDFNKISYNSLFINSSSDEVGYYGVKGLGSNRDARIDTDAGFYQMNVQFNQDLVFVNQLLGEHTLVEDKLELDWGLGYNNVYSHEPDRKRISLEEYYNHLDSDPNTYATLYTNNSFDNQRYFEKIIDEELNGRFNLKYTVSDDFKLNFGANHRAKERNFKNIRYGYKNIDSSFNVDPNNFNAIFNYNNWADGLYDTDVFKALYPEGEGVFHIGPTNFPGKYENTYKGELETYSMYTSAEINLGEKWLIVPGVRSEWFSQTINYDVVNLIKNPGVAEVTEELLLPTLNVKYALNDDINLRFSVSNTVSFPEFKEMAPYVYESVTQRIGGNPDLLGHQEGVNYVNVKDVSYSDILNVDFKFEWFVSRGEIISLGAFAKEIKDPVNLVVANDATGTQRFFRTGDKAKVYGVEVEVKKDILMNEDDEAKLSGGFNISYMHTKQDLFNTIQGTYSTAFNRDSDELQGASPLLVNADLNFRPNFGEKVEPTINLVANYFSDRIFALGSGQLGNKIEKGFATLDFVWKNKIGEKTEINFSAKNILNPEIEIFRELSNNQEVVLESYKKGLNIGLQFKYNF</sequence>
<dbReference type="InterPro" id="IPR012910">
    <property type="entry name" value="Plug_dom"/>
</dbReference>
<keyword evidence="6 8" id="KW-0472">Membrane</keyword>
<evidence type="ECO:0000256" key="6">
    <source>
        <dbReference type="ARBA" id="ARBA00023136"/>
    </source>
</evidence>
<name>A0A1H2R5H1_9FLAO</name>
<dbReference type="Gene3D" id="2.40.170.20">
    <property type="entry name" value="TonB-dependent receptor, beta-barrel domain"/>
    <property type="match status" value="1"/>
</dbReference>
<feature type="chain" id="PRO_5011747851" evidence="10">
    <location>
        <begin position="19"/>
        <end position="943"/>
    </location>
</feature>
<dbReference type="RefSeq" id="WP_090118709.1">
    <property type="nucleotide sequence ID" value="NZ_FNNJ01000001.1"/>
</dbReference>
<keyword evidence="7 8" id="KW-0998">Cell outer membrane</keyword>
<dbReference type="InterPro" id="IPR000531">
    <property type="entry name" value="Beta-barrel_TonB"/>
</dbReference>
<evidence type="ECO:0000256" key="9">
    <source>
        <dbReference type="RuleBase" id="RU003357"/>
    </source>
</evidence>
<gene>
    <name evidence="13" type="ORF">SAMN05444411_101152</name>
</gene>
<dbReference type="PANTHER" id="PTHR40980">
    <property type="entry name" value="PLUG DOMAIN-CONTAINING PROTEIN"/>
    <property type="match status" value="1"/>
</dbReference>